<sequence length="626" mass="68213">MAATVSSARGGELPRVSAAAGQLPRSRRGELVQLREGVDVALAYLNTSDRTKIESLTRKAKSWADRYYKGYQYASKPPTVVLNQFPHLFDLNAEAHIRLEANMPVNIGSPEPESGDPRDFRRWERKAIHTEPFPVFSEPTLASEEVLDEVINMPPRRSATPHTKPNTQVDAAMLRESGLLDVLPEFLGQIARANFQADTPLTRTPEAVQLDLEEDAALGQAHAEVEDFNDLLETQKRRHGRRVVLPGGRPFKLPGDKIENNRRETNTSDTEASDVGSSIVVCGASDHFDSGDETDASTSTTASLFANRKRKLDLSQDDSSPAHKIRIQYTPPPIDFRQQYKKMLAEHARNNPGSSSSDELADLEYKIPTPDRSPSVESTPRENFAAPIRVIKIKVPEGWSTPQSSPSGSPVSTSPPKVIVLVDPRSRSPSPPVAPRASASPSRVTKIKVVNSRRTSPVDPLRRSASPSRITNIKVVNSRRTSPAGSPSRSVTPNRITRIKVINKRPSPGPESPFASSPSGSTSSSNIDIARPSSSCSNTSLDSTWSSGSKVTRIKVINKKPSPSPSPQSIASEPIERPSSSCSDGSAKKNTFKIVKRPRVNSATEAEARSSKKLLVDELDMALDGM</sequence>
<feature type="region of interest" description="Disordered" evidence="1">
    <location>
        <begin position="1"/>
        <end position="24"/>
    </location>
</feature>
<feature type="compositionally biased region" description="Polar residues" evidence="1">
    <location>
        <begin position="465"/>
        <end position="495"/>
    </location>
</feature>
<keyword evidence="3" id="KW-1185">Reference proteome</keyword>
<reference evidence="2" key="1">
    <citation type="submission" date="2023-06" db="EMBL/GenBank/DDBJ databases">
        <title>Genome-scale phylogeny and comparative genomics of the fungal order Sordariales.</title>
        <authorList>
            <consortium name="Lawrence Berkeley National Laboratory"/>
            <person name="Hensen N."/>
            <person name="Bonometti L."/>
            <person name="Westerberg I."/>
            <person name="Brannstrom I.O."/>
            <person name="Guillou S."/>
            <person name="Cros-Aarteil S."/>
            <person name="Calhoun S."/>
            <person name="Haridas S."/>
            <person name="Kuo A."/>
            <person name="Mondo S."/>
            <person name="Pangilinan J."/>
            <person name="Riley R."/>
            <person name="Labutti K."/>
            <person name="Andreopoulos B."/>
            <person name="Lipzen A."/>
            <person name="Chen C."/>
            <person name="Yanf M."/>
            <person name="Daum C."/>
            <person name="Ng V."/>
            <person name="Clum A."/>
            <person name="Steindorff A."/>
            <person name="Ohm R."/>
            <person name="Martin F."/>
            <person name="Silar P."/>
            <person name="Natvig D."/>
            <person name="Lalanne C."/>
            <person name="Gautier V."/>
            <person name="Ament-Velasquez S.L."/>
            <person name="Kruys A."/>
            <person name="Hutchinson M.I."/>
            <person name="Powell A.J."/>
            <person name="Barry K."/>
            <person name="Miller A.N."/>
            <person name="Grigoriev I.V."/>
            <person name="Debuchy R."/>
            <person name="Gladieux P."/>
            <person name="Thoren M.H."/>
            <person name="Johannesson H."/>
        </authorList>
    </citation>
    <scope>NUCLEOTIDE SEQUENCE</scope>
    <source>
        <strain evidence="2">CBS 540.89</strain>
    </source>
</reference>
<organism evidence="2 3">
    <name type="scientific">Apiosordaria backusii</name>
    <dbReference type="NCBI Taxonomy" id="314023"/>
    <lineage>
        <taxon>Eukaryota</taxon>
        <taxon>Fungi</taxon>
        <taxon>Dikarya</taxon>
        <taxon>Ascomycota</taxon>
        <taxon>Pezizomycotina</taxon>
        <taxon>Sordariomycetes</taxon>
        <taxon>Sordariomycetidae</taxon>
        <taxon>Sordariales</taxon>
        <taxon>Lasiosphaeriaceae</taxon>
        <taxon>Apiosordaria</taxon>
    </lineage>
</organism>
<feature type="compositionally biased region" description="Low complexity" evidence="1">
    <location>
        <begin position="533"/>
        <end position="549"/>
    </location>
</feature>
<gene>
    <name evidence="2" type="ORF">B0T21DRAFT_412096</name>
</gene>
<evidence type="ECO:0000313" key="3">
    <source>
        <dbReference type="Proteomes" id="UP001172159"/>
    </source>
</evidence>
<evidence type="ECO:0000313" key="2">
    <source>
        <dbReference type="EMBL" id="KAK0735474.1"/>
    </source>
</evidence>
<feature type="region of interest" description="Disordered" evidence="1">
    <location>
        <begin position="398"/>
        <end position="417"/>
    </location>
</feature>
<proteinExistence type="predicted"/>
<dbReference type="Proteomes" id="UP001172159">
    <property type="component" value="Unassembled WGS sequence"/>
</dbReference>
<evidence type="ECO:0000256" key="1">
    <source>
        <dbReference type="SAM" id="MobiDB-lite"/>
    </source>
</evidence>
<feature type="region of interest" description="Disordered" evidence="1">
    <location>
        <begin position="246"/>
        <end position="275"/>
    </location>
</feature>
<comment type="caution">
    <text evidence="2">The sequence shown here is derived from an EMBL/GenBank/DDBJ whole genome shotgun (WGS) entry which is preliminary data.</text>
</comment>
<feature type="compositionally biased region" description="Basic and acidic residues" evidence="1">
    <location>
        <begin position="254"/>
        <end position="266"/>
    </location>
</feature>
<name>A0AA40BJP4_9PEZI</name>
<feature type="compositionally biased region" description="Low complexity" evidence="1">
    <location>
        <begin position="400"/>
        <end position="416"/>
    </location>
</feature>
<feature type="compositionally biased region" description="Low complexity" evidence="1">
    <location>
        <begin position="512"/>
        <end position="525"/>
    </location>
</feature>
<accession>A0AA40BJP4</accession>
<feature type="region of interest" description="Disordered" evidence="1">
    <location>
        <begin position="422"/>
        <end position="590"/>
    </location>
</feature>
<protein>
    <submittedName>
        <fullName evidence="2">Uncharacterized protein</fullName>
    </submittedName>
</protein>
<feature type="compositionally biased region" description="Low complexity" evidence="1">
    <location>
        <begin position="435"/>
        <end position="444"/>
    </location>
</feature>
<dbReference type="AlphaFoldDB" id="A0AA40BJP4"/>
<dbReference type="EMBL" id="JAUKTV010000007">
    <property type="protein sequence ID" value="KAK0735474.1"/>
    <property type="molecule type" value="Genomic_DNA"/>
</dbReference>